<comment type="caution">
    <text evidence="1">The sequence shown here is derived from an EMBL/GenBank/DDBJ whole genome shotgun (WGS) entry which is preliminary data.</text>
</comment>
<keyword evidence="2" id="KW-1185">Reference proteome</keyword>
<evidence type="ECO:0000313" key="2">
    <source>
        <dbReference type="Proteomes" id="UP001186974"/>
    </source>
</evidence>
<feature type="non-terminal residue" evidence="1">
    <location>
        <position position="115"/>
    </location>
</feature>
<organism evidence="1 2">
    <name type="scientific">Coniosporium uncinatum</name>
    <dbReference type="NCBI Taxonomy" id="93489"/>
    <lineage>
        <taxon>Eukaryota</taxon>
        <taxon>Fungi</taxon>
        <taxon>Dikarya</taxon>
        <taxon>Ascomycota</taxon>
        <taxon>Pezizomycotina</taxon>
        <taxon>Dothideomycetes</taxon>
        <taxon>Dothideomycetes incertae sedis</taxon>
        <taxon>Coniosporium</taxon>
    </lineage>
</organism>
<dbReference type="EMBL" id="JAWDJW010008045">
    <property type="protein sequence ID" value="KAK3061135.1"/>
    <property type="molecule type" value="Genomic_DNA"/>
</dbReference>
<evidence type="ECO:0000313" key="1">
    <source>
        <dbReference type="EMBL" id="KAK3061135.1"/>
    </source>
</evidence>
<sequence length="115" mass="12492">MAFALRRPFTITSALRSIPKSSPSTAIRQFHQTPLKQNFFTQRSTTTPSSLLSQSKPALQNAFRRSASNTPYNPVANAGNKTQQILTGAGIFLGGALALNLIFNRETREDGGMPP</sequence>
<name>A0ACC3D3G0_9PEZI</name>
<reference evidence="1" key="1">
    <citation type="submission" date="2024-09" db="EMBL/GenBank/DDBJ databases">
        <title>Black Yeasts Isolated from many extreme environments.</title>
        <authorList>
            <person name="Coleine C."/>
            <person name="Stajich J.E."/>
            <person name="Selbmann L."/>
        </authorList>
    </citation>
    <scope>NUCLEOTIDE SEQUENCE</scope>
    <source>
        <strain evidence="1">CCFEE 5737</strain>
    </source>
</reference>
<protein>
    <submittedName>
        <fullName evidence="1">Uncharacterized protein</fullName>
    </submittedName>
</protein>
<gene>
    <name evidence="1" type="ORF">LTS18_006950</name>
</gene>
<accession>A0ACC3D3G0</accession>
<proteinExistence type="predicted"/>
<dbReference type="Proteomes" id="UP001186974">
    <property type="component" value="Unassembled WGS sequence"/>
</dbReference>